<keyword evidence="5 8" id="KW-0249">Electron transport</keyword>
<dbReference type="EMBL" id="CP062796">
    <property type="protein sequence ID" value="QUL98008.1"/>
    <property type="molecule type" value="Genomic_DNA"/>
</dbReference>
<evidence type="ECO:0000256" key="8">
    <source>
        <dbReference type="HAMAP-Rule" id="MF_00478"/>
    </source>
</evidence>
<dbReference type="GO" id="GO:0005886">
    <property type="term" value="C:plasma membrane"/>
    <property type="evidence" value="ECO:0007669"/>
    <property type="project" value="UniProtKB-SubCell"/>
</dbReference>
<keyword evidence="8" id="KW-1003">Cell membrane</keyword>
<dbReference type="InterPro" id="IPR003667">
    <property type="entry name" value="NqrDE/RnfAE"/>
</dbReference>
<feature type="transmembrane region" description="Helical" evidence="8">
    <location>
        <begin position="72"/>
        <end position="92"/>
    </location>
</feature>
<gene>
    <name evidence="8" type="primary">rnfE</name>
    <name evidence="9" type="ORF">IMF26_08030</name>
</gene>
<comment type="subcellular location">
    <subcellularLocation>
        <location evidence="8">Cell membrane</location>
        <topology evidence="8">Multi-pass membrane protein</topology>
    </subcellularLocation>
    <subcellularLocation>
        <location evidence="1">Endomembrane system</location>
        <topology evidence="1">Multi-pass membrane protein</topology>
    </subcellularLocation>
</comment>
<dbReference type="PANTHER" id="PTHR30586:SF0">
    <property type="entry name" value="ION-TRANSLOCATING OXIDOREDUCTASE COMPLEX SUBUNIT E"/>
    <property type="match status" value="1"/>
</dbReference>
<evidence type="ECO:0000313" key="9">
    <source>
        <dbReference type="EMBL" id="QUL98008.1"/>
    </source>
</evidence>
<dbReference type="EC" id="7.-.-.-" evidence="8"/>
<dbReference type="PIRSF" id="PIRSF006102">
    <property type="entry name" value="NQR_DE"/>
    <property type="match status" value="1"/>
</dbReference>
<evidence type="ECO:0000256" key="2">
    <source>
        <dbReference type="ARBA" id="ARBA00022448"/>
    </source>
</evidence>
<reference evidence="9" key="2">
    <citation type="journal article" date="2023" name="Biology">
        <title>Prokaryotic Life Associated with Coal-Fire Gas Vents Revealed by Metagenomics.</title>
        <authorList>
            <person name="Kadnikov V.V."/>
            <person name="Mardanov A.V."/>
            <person name="Beletsky A.V."/>
            <person name="Karnachuk O.V."/>
            <person name="Ravin N.V."/>
        </authorList>
    </citation>
    <scope>NUCLEOTIDE SEQUENCE</scope>
    <source>
        <strain evidence="9">Bu02</strain>
    </source>
</reference>
<organism evidence="9">
    <name type="scientific">Candidatus Fermentithermobacillus carboniphilus</name>
    <dbReference type="NCBI Taxonomy" id="3085328"/>
    <lineage>
        <taxon>Bacteria</taxon>
        <taxon>Bacillati</taxon>
        <taxon>Bacillota</taxon>
        <taxon>Candidatus Fermentithermobacillia</taxon>
        <taxon>Candidatus Fermentithermobacillales</taxon>
        <taxon>Candidatus Fermentithermobacillaceae</taxon>
        <taxon>Candidatus Fermentithermobacillus</taxon>
    </lineage>
</organism>
<dbReference type="NCBIfam" id="NF009070">
    <property type="entry name" value="PRK12405.1"/>
    <property type="match status" value="1"/>
</dbReference>
<keyword evidence="6 8" id="KW-1133">Transmembrane helix</keyword>
<comment type="subunit">
    <text evidence="8">The complex is composed of six subunits: RnfA, RnfB, RnfC, RnfD, RnfE and RnfG.</text>
</comment>
<dbReference type="NCBIfam" id="TIGR01948">
    <property type="entry name" value="rnfE"/>
    <property type="match status" value="1"/>
</dbReference>
<keyword evidence="3 8" id="KW-0812">Transmembrane</keyword>
<dbReference type="GO" id="GO:0012505">
    <property type="term" value="C:endomembrane system"/>
    <property type="evidence" value="ECO:0007669"/>
    <property type="project" value="UniProtKB-SubCell"/>
</dbReference>
<accession>A0AAT9LBT0</accession>
<evidence type="ECO:0000256" key="5">
    <source>
        <dbReference type="ARBA" id="ARBA00022982"/>
    </source>
</evidence>
<feature type="transmembrane region" description="Helical" evidence="8">
    <location>
        <begin position="98"/>
        <end position="121"/>
    </location>
</feature>
<evidence type="ECO:0000256" key="1">
    <source>
        <dbReference type="ARBA" id="ARBA00004127"/>
    </source>
</evidence>
<dbReference type="PANTHER" id="PTHR30586">
    <property type="entry name" value="ELECTRON TRANSPORT COMPLEX PROTEIN RNFE"/>
    <property type="match status" value="1"/>
</dbReference>
<protein>
    <recommendedName>
        <fullName evidence="8">Ion-translocating oxidoreductase complex subunit E</fullName>
        <ecNumber evidence="8">7.-.-.-</ecNumber>
    </recommendedName>
    <alternativeName>
        <fullName evidence="8">Rnf electron transport complex subunit E</fullName>
    </alternativeName>
</protein>
<comment type="similarity">
    <text evidence="8">Belongs to the NqrDE/RnfAE family.</text>
</comment>
<feature type="transmembrane region" description="Helical" evidence="8">
    <location>
        <begin position="173"/>
        <end position="199"/>
    </location>
</feature>
<feature type="transmembrane region" description="Helical" evidence="8">
    <location>
        <begin position="40"/>
        <end position="60"/>
    </location>
</feature>
<sequence length="211" mass="22841">MKRSLFHDFIKGFVEENPTFRLVIGMCPTLAVTTSVVNGFWMGVAVIFVLTFSNVFVSLLRKSIPDDIRIPVFVILIATPVVIVELVMRAYLPAMYEILGIFVPLIVVNCIIIGRAEAFAYHQPVLNSLMDGLGIGAGYTINLMVIGGIREFLGTGQITIGSVSFPGTPLFEPAAVMLTPPGGFITLGLLMAALNIAVARSENRKKARRAA</sequence>
<proteinExistence type="inferred from homology"/>
<evidence type="ECO:0000256" key="4">
    <source>
        <dbReference type="ARBA" id="ARBA00022967"/>
    </source>
</evidence>
<evidence type="ECO:0000256" key="7">
    <source>
        <dbReference type="ARBA" id="ARBA00023136"/>
    </source>
</evidence>
<feature type="transmembrane region" description="Helical" evidence="8">
    <location>
        <begin position="133"/>
        <end position="153"/>
    </location>
</feature>
<name>A0AAT9LBT0_9FIRM</name>
<keyword evidence="7 8" id="KW-0472">Membrane</keyword>
<keyword evidence="2 8" id="KW-0813">Transport</keyword>
<dbReference type="HAMAP" id="MF_00478">
    <property type="entry name" value="RsxE_RnfE"/>
    <property type="match status" value="1"/>
</dbReference>
<dbReference type="Pfam" id="PF02508">
    <property type="entry name" value="Rnf-Nqr"/>
    <property type="match status" value="1"/>
</dbReference>
<dbReference type="InterPro" id="IPR010968">
    <property type="entry name" value="RnfE"/>
</dbReference>
<dbReference type="GO" id="GO:0022900">
    <property type="term" value="P:electron transport chain"/>
    <property type="evidence" value="ECO:0007669"/>
    <property type="project" value="UniProtKB-UniRule"/>
</dbReference>
<comment type="function">
    <text evidence="8">Part of a membrane-bound complex that couples electron transfer with translocation of ions across the membrane.</text>
</comment>
<dbReference type="KEGG" id="fcz:IMF26_08030"/>
<evidence type="ECO:0000256" key="6">
    <source>
        <dbReference type="ARBA" id="ARBA00022989"/>
    </source>
</evidence>
<reference evidence="9" key="1">
    <citation type="submission" date="2020-10" db="EMBL/GenBank/DDBJ databases">
        <authorList>
            <person name="Kadnikov V."/>
            <person name="Beletsky A.V."/>
            <person name="Mardanov A.V."/>
            <person name="Karnachuk O.V."/>
            <person name="Ravin N.V."/>
        </authorList>
    </citation>
    <scope>NUCLEOTIDE SEQUENCE</scope>
    <source>
        <strain evidence="9">Bu02</strain>
    </source>
</reference>
<dbReference type="AlphaFoldDB" id="A0AAT9LBT0"/>
<keyword evidence="4 8" id="KW-1278">Translocase</keyword>
<evidence type="ECO:0000256" key="3">
    <source>
        <dbReference type="ARBA" id="ARBA00022692"/>
    </source>
</evidence>